<dbReference type="Proteomes" id="UP000765509">
    <property type="component" value="Unassembled WGS sequence"/>
</dbReference>
<reference evidence="2" key="1">
    <citation type="submission" date="2021-03" db="EMBL/GenBank/DDBJ databases">
        <title>Draft genome sequence of rust myrtle Austropuccinia psidii MF-1, a brazilian biotype.</title>
        <authorList>
            <person name="Quecine M.C."/>
            <person name="Pachon D.M.R."/>
            <person name="Bonatelli M.L."/>
            <person name="Correr F.H."/>
            <person name="Franceschini L.M."/>
            <person name="Leite T.F."/>
            <person name="Margarido G.R.A."/>
            <person name="Almeida C.A."/>
            <person name="Ferrarezi J.A."/>
            <person name="Labate C.A."/>
        </authorList>
    </citation>
    <scope>NUCLEOTIDE SEQUENCE</scope>
    <source>
        <strain evidence="2">MF-1</strain>
    </source>
</reference>
<name>A0A9Q3BGI8_9BASI</name>
<evidence type="ECO:0000313" key="3">
    <source>
        <dbReference type="Proteomes" id="UP000765509"/>
    </source>
</evidence>
<organism evidence="2 3">
    <name type="scientific">Austropuccinia psidii MF-1</name>
    <dbReference type="NCBI Taxonomy" id="1389203"/>
    <lineage>
        <taxon>Eukaryota</taxon>
        <taxon>Fungi</taxon>
        <taxon>Dikarya</taxon>
        <taxon>Basidiomycota</taxon>
        <taxon>Pucciniomycotina</taxon>
        <taxon>Pucciniomycetes</taxon>
        <taxon>Pucciniales</taxon>
        <taxon>Sphaerophragmiaceae</taxon>
        <taxon>Austropuccinia</taxon>
    </lineage>
</organism>
<feature type="region of interest" description="Disordered" evidence="1">
    <location>
        <begin position="28"/>
        <end position="56"/>
    </location>
</feature>
<dbReference type="AlphaFoldDB" id="A0A9Q3BGI8"/>
<keyword evidence="3" id="KW-1185">Reference proteome</keyword>
<protein>
    <submittedName>
        <fullName evidence="2">Uncharacterized protein</fullName>
    </submittedName>
</protein>
<comment type="caution">
    <text evidence="2">The sequence shown here is derived from an EMBL/GenBank/DDBJ whole genome shotgun (WGS) entry which is preliminary data.</text>
</comment>
<evidence type="ECO:0000313" key="2">
    <source>
        <dbReference type="EMBL" id="MBW0464872.1"/>
    </source>
</evidence>
<gene>
    <name evidence="2" type="ORF">O181_004587</name>
</gene>
<accession>A0A9Q3BGI8</accession>
<feature type="compositionally biased region" description="Acidic residues" evidence="1">
    <location>
        <begin position="41"/>
        <end position="56"/>
    </location>
</feature>
<sequence length="149" mass="16626">MGGEVPSRRGGMKSRISRSFSGLLCGYPGISQRPTRRLGEFEDEEGEEYVEEEEYQESEAVATLAGASEASEAPNLVLCKQSLVSEANPNFLQIMEQMSQSMGQLTQAIAPWDNSRAQAFKTLSMMVPDFFDGTQTHKLRYLYYPVNNP</sequence>
<dbReference type="EMBL" id="AVOT02000902">
    <property type="protein sequence ID" value="MBW0464872.1"/>
    <property type="molecule type" value="Genomic_DNA"/>
</dbReference>
<evidence type="ECO:0000256" key="1">
    <source>
        <dbReference type="SAM" id="MobiDB-lite"/>
    </source>
</evidence>
<proteinExistence type="predicted"/>